<dbReference type="InterPro" id="IPR017200">
    <property type="entry name" value="PqqE-like"/>
</dbReference>
<feature type="binding site" evidence="8">
    <location>
        <position position="50"/>
    </location>
    <ligand>
        <name>[4Fe-4S] cluster</name>
        <dbReference type="ChEBI" id="CHEBI:49883"/>
        <note>4Fe-4S-S-AdoMet</note>
    </ligand>
</feature>
<dbReference type="PROSITE" id="PS01305">
    <property type="entry name" value="MOAA_NIFB_PQQE"/>
    <property type="match status" value="1"/>
</dbReference>
<evidence type="ECO:0000256" key="5">
    <source>
        <dbReference type="ARBA" id="ARBA00023002"/>
    </source>
</evidence>
<dbReference type="InterPro" id="IPR007197">
    <property type="entry name" value="rSAM"/>
</dbReference>
<dbReference type="HAMAP" id="MF_00660">
    <property type="entry name" value="PqqE"/>
    <property type="match status" value="1"/>
</dbReference>
<comment type="cofactor">
    <cofactor evidence="8">
        <name>[4Fe-4S] cluster</name>
        <dbReference type="ChEBI" id="CHEBI:49883"/>
    </cofactor>
    <text evidence="8">Binds 1 [4Fe-4S] cluster. The cluster is coordinated with 3 cysteines and an exchangeable S-adenosyl-L-methionine.</text>
</comment>
<dbReference type="InterPro" id="IPR023885">
    <property type="entry name" value="4Fe4S-binding_SPASM_dom"/>
</dbReference>
<evidence type="ECO:0000313" key="11">
    <source>
        <dbReference type="Proteomes" id="UP000032515"/>
    </source>
</evidence>
<dbReference type="NCBIfam" id="TIGR02109">
    <property type="entry name" value="PQQ_syn_pqqE"/>
    <property type="match status" value="1"/>
</dbReference>
<evidence type="ECO:0000313" key="10">
    <source>
        <dbReference type="EMBL" id="KIZ47906.1"/>
    </source>
</evidence>
<keyword evidence="2 8" id="KW-0949">S-adenosyl-L-methionine</keyword>
<keyword evidence="6 8" id="KW-0408">Iron</keyword>
<dbReference type="CDD" id="cd01335">
    <property type="entry name" value="Radical_SAM"/>
    <property type="match status" value="1"/>
</dbReference>
<dbReference type="UniPathway" id="UPA00539"/>
<evidence type="ECO:0000256" key="3">
    <source>
        <dbReference type="ARBA" id="ARBA00022723"/>
    </source>
</evidence>
<comment type="catalytic activity">
    <reaction evidence="8">
        <text>[PQQ precursor protein] + S-adenosyl-L-methionine = E-Y cross-linked-[PQQ precursor protein] + 5'-deoxyadenosine + L-methionine + H(+)</text>
        <dbReference type="Rhea" id="RHEA:56836"/>
        <dbReference type="Rhea" id="RHEA-COMP:14800"/>
        <dbReference type="Rhea" id="RHEA-COMP:14801"/>
        <dbReference type="ChEBI" id="CHEBI:15378"/>
        <dbReference type="ChEBI" id="CHEBI:17319"/>
        <dbReference type="ChEBI" id="CHEBI:57844"/>
        <dbReference type="ChEBI" id="CHEBI:59789"/>
        <dbReference type="ChEBI" id="CHEBI:141026"/>
        <dbReference type="ChEBI" id="CHEBI:141027"/>
        <dbReference type="EC" id="1.21.98.4"/>
    </reaction>
</comment>
<dbReference type="Proteomes" id="UP000032515">
    <property type="component" value="Unassembled WGS sequence"/>
</dbReference>
<protein>
    <recommendedName>
        <fullName evidence="8">PqqA peptide cyclase</fullName>
        <ecNumber evidence="8">1.21.98.4</ecNumber>
    </recommendedName>
    <alternativeName>
        <fullName evidence="8">Coenzyme PQQ synthesis protein E</fullName>
    </alternativeName>
</protein>
<dbReference type="PATRIC" id="fig|1076.23.peg.3843"/>
<reference evidence="10 11" key="1">
    <citation type="submission" date="2014-11" db="EMBL/GenBank/DDBJ databases">
        <title>Genomics and ecophysiology of heterotrophic nitrogen fixing bacteria isolated from estuarine surface water.</title>
        <authorList>
            <person name="Bentzon-Tilia M."/>
            <person name="Severin I."/>
            <person name="Hansen L.H."/>
            <person name="Riemann L."/>
        </authorList>
    </citation>
    <scope>NUCLEOTIDE SEQUENCE [LARGE SCALE GENOMIC DNA]</scope>
    <source>
        <strain evidence="10 11">BAL398</strain>
    </source>
</reference>
<dbReference type="CDD" id="cd21119">
    <property type="entry name" value="SPASM_PqqE"/>
    <property type="match status" value="1"/>
</dbReference>
<sequence length="403" mass="44099">MSPTLRDPPPATADPSDGVAILEQGRSVAETFGIPLAVLAELTHRCPLQCPYCSNPLELERSRAELSTEEWKKVLSELADIGVLQIHFSGGEPAARNDLVELVQHASDVGLYSNLITSAVLLTRERLKALADAGLCHIQISFQGSEAGVADRVAGLDKAHDKKLEVARWSRELDLPLTVNAVMHRQNLHQLADIIEMAVALDADRLEVANVQYYGWALKNRAALMPTLAQIDDATRMVEAAQARLKGVLTIDYVVPDYYALRPKKCMGGWGRQFFNISPTGKILPCHAAETITGLEFESVRSNHSIAWIWQNSRALNRYRGTGWMKEPCASCAYKEIDFGGCRCQAFALTGDAGNTDPACTLSPMHEDVFKIAEREAGGESTRFIYRNFSGGSLEPDDGATGT</sequence>
<comment type="function">
    <text evidence="8">Catalyzes the cross-linking of a glutamate residue and a tyrosine residue in the PqqA protein as part of the biosynthesis of pyrroloquinoline quinone (PQQ).</text>
</comment>
<dbReference type="GO" id="GO:0051539">
    <property type="term" value="F:4 iron, 4 sulfur cluster binding"/>
    <property type="evidence" value="ECO:0007669"/>
    <property type="project" value="UniProtKB-KW"/>
</dbReference>
<comment type="pathway">
    <text evidence="8">Cofactor biosynthesis; pyrroloquinoline quinone biosynthesis.</text>
</comment>
<comment type="subunit">
    <text evidence="8">Interacts with PqqD. The interaction is necessary for activity of PqqE.</text>
</comment>
<dbReference type="SMART" id="SM00729">
    <property type="entry name" value="Elp3"/>
    <property type="match status" value="1"/>
</dbReference>
<keyword evidence="1 8" id="KW-0004">4Fe-4S</keyword>
<dbReference type="GO" id="GO:0009975">
    <property type="term" value="F:cyclase activity"/>
    <property type="evidence" value="ECO:0007669"/>
    <property type="project" value="UniProtKB-UniRule"/>
</dbReference>
<dbReference type="SUPFAM" id="SSF102114">
    <property type="entry name" value="Radical SAM enzymes"/>
    <property type="match status" value="1"/>
</dbReference>
<dbReference type="InterPro" id="IPR000385">
    <property type="entry name" value="MoaA_NifB_PqqE_Fe-S-bd_CS"/>
</dbReference>
<dbReference type="SFLD" id="SFLDF00280">
    <property type="entry name" value="coenzyme_PQQ_synthesis_protein"/>
    <property type="match status" value="1"/>
</dbReference>
<dbReference type="GO" id="GO:1904047">
    <property type="term" value="F:S-adenosyl-L-methionine binding"/>
    <property type="evidence" value="ECO:0007669"/>
    <property type="project" value="UniProtKB-UniRule"/>
</dbReference>
<name>A0A0D7F533_RHOPL</name>
<dbReference type="GO" id="GO:0005506">
    <property type="term" value="F:iron ion binding"/>
    <property type="evidence" value="ECO:0007669"/>
    <property type="project" value="UniProtKB-UniRule"/>
</dbReference>
<comment type="caution">
    <text evidence="10">The sequence shown here is derived from an EMBL/GenBank/DDBJ whole genome shotgun (WGS) entry which is preliminary data.</text>
</comment>
<feature type="domain" description="Radical SAM core" evidence="9">
    <location>
        <begin position="32"/>
        <end position="252"/>
    </location>
</feature>
<evidence type="ECO:0000256" key="1">
    <source>
        <dbReference type="ARBA" id="ARBA00022485"/>
    </source>
</evidence>
<dbReference type="RefSeq" id="WP_044404884.1">
    <property type="nucleotide sequence ID" value="NZ_JXXE01000032.1"/>
</dbReference>
<dbReference type="InterPro" id="IPR006638">
    <property type="entry name" value="Elp3/MiaA/NifB-like_rSAM"/>
</dbReference>
<evidence type="ECO:0000256" key="6">
    <source>
        <dbReference type="ARBA" id="ARBA00023004"/>
    </source>
</evidence>
<evidence type="ECO:0000256" key="7">
    <source>
        <dbReference type="ARBA" id="ARBA00023014"/>
    </source>
</evidence>
<dbReference type="PROSITE" id="PS51918">
    <property type="entry name" value="RADICAL_SAM"/>
    <property type="match status" value="1"/>
</dbReference>
<dbReference type="NCBIfam" id="TIGR04085">
    <property type="entry name" value="rSAM_more_4Fe4S"/>
    <property type="match status" value="1"/>
</dbReference>
<comment type="similarity">
    <text evidence="8">Belongs to the radical SAM superfamily. PqqE family.</text>
</comment>
<dbReference type="OrthoDB" id="9792276at2"/>
<feature type="binding site" evidence="8">
    <location>
        <position position="53"/>
    </location>
    <ligand>
        <name>[4Fe-4S] cluster</name>
        <dbReference type="ChEBI" id="CHEBI:49883"/>
        <note>4Fe-4S-S-AdoMet</note>
    </ligand>
</feature>
<dbReference type="GO" id="GO:0032324">
    <property type="term" value="P:molybdopterin cofactor biosynthetic process"/>
    <property type="evidence" value="ECO:0007669"/>
    <property type="project" value="UniProtKB-ARBA"/>
</dbReference>
<dbReference type="InterPro" id="IPR050377">
    <property type="entry name" value="Radical_SAM_PqqE_MftC-like"/>
</dbReference>
<evidence type="ECO:0000256" key="2">
    <source>
        <dbReference type="ARBA" id="ARBA00022691"/>
    </source>
</evidence>
<keyword evidence="3 8" id="KW-0479">Metal-binding</keyword>
<dbReference type="InterPro" id="IPR058240">
    <property type="entry name" value="rSAM_sf"/>
</dbReference>
<gene>
    <name evidence="8" type="primary">pqqE</name>
    <name evidence="10" type="ORF">OO17_01715</name>
</gene>
<dbReference type="PANTHER" id="PTHR11228">
    <property type="entry name" value="RADICAL SAM DOMAIN PROTEIN"/>
    <property type="match status" value="1"/>
</dbReference>
<keyword evidence="5 8" id="KW-0560">Oxidoreductase</keyword>
<dbReference type="InterPro" id="IPR013785">
    <property type="entry name" value="Aldolase_TIM"/>
</dbReference>
<evidence type="ECO:0000256" key="8">
    <source>
        <dbReference type="HAMAP-Rule" id="MF_00660"/>
    </source>
</evidence>
<dbReference type="Pfam" id="PF13186">
    <property type="entry name" value="SPASM"/>
    <property type="match status" value="1"/>
</dbReference>
<evidence type="ECO:0000256" key="4">
    <source>
        <dbReference type="ARBA" id="ARBA00022905"/>
    </source>
</evidence>
<dbReference type="PIRSF" id="PIRSF037420">
    <property type="entry name" value="PQQ_syn_pqqE"/>
    <property type="match status" value="1"/>
</dbReference>
<dbReference type="SFLD" id="SFLDG01067">
    <property type="entry name" value="SPASM/twitch_domain_containing"/>
    <property type="match status" value="1"/>
</dbReference>
<feature type="binding site" evidence="8">
    <location>
        <position position="46"/>
    </location>
    <ligand>
        <name>[4Fe-4S] cluster</name>
        <dbReference type="ChEBI" id="CHEBI:49883"/>
        <note>4Fe-4S-S-AdoMet</note>
    </ligand>
</feature>
<dbReference type="PANTHER" id="PTHR11228:SF7">
    <property type="entry name" value="PQQA PEPTIDE CYCLASE"/>
    <property type="match status" value="1"/>
</dbReference>
<keyword evidence="7 8" id="KW-0411">Iron-sulfur</keyword>
<organism evidence="10 11">
    <name type="scientific">Rhodopseudomonas palustris</name>
    <dbReference type="NCBI Taxonomy" id="1076"/>
    <lineage>
        <taxon>Bacteria</taxon>
        <taxon>Pseudomonadati</taxon>
        <taxon>Pseudomonadota</taxon>
        <taxon>Alphaproteobacteria</taxon>
        <taxon>Hyphomicrobiales</taxon>
        <taxon>Nitrobacteraceae</taxon>
        <taxon>Rhodopseudomonas</taxon>
    </lineage>
</organism>
<dbReference type="Gene3D" id="3.20.20.70">
    <property type="entry name" value="Aldolase class I"/>
    <property type="match status" value="1"/>
</dbReference>
<dbReference type="AlphaFoldDB" id="A0A0D7F533"/>
<keyword evidence="4 8" id="KW-0884">PQQ biosynthesis</keyword>
<dbReference type="EMBL" id="JXXE01000032">
    <property type="protein sequence ID" value="KIZ47906.1"/>
    <property type="molecule type" value="Genomic_DNA"/>
</dbReference>
<accession>A0A0D7F533</accession>
<proteinExistence type="inferred from homology"/>
<dbReference type="Pfam" id="PF04055">
    <property type="entry name" value="Radical_SAM"/>
    <property type="match status" value="1"/>
</dbReference>
<dbReference type="GO" id="GO:0018189">
    <property type="term" value="P:pyrroloquinoline quinone biosynthetic process"/>
    <property type="evidence" value="ECO:0007669"/>
    <property type="project" value="UniProtKB-UniRule"/>
</dbReference>
<dbReference type="SFLD" id="SFLDG01386">
    <property type="entry name" value="main_SPASM_domain-containing"/>
    <property type="match status" value="1"/>
</dbReference>
<dbReference type="SFLD" id="SFLDS00029">
    <property type="entry name" value="Radical_SAM"/>
    <property type="match status" value="1"/>
</dbReference>
<dbReference type="InterPro" id="IPR011843">
    <property type="entry name" value="PQQ_synth_PqqE_bac"/>
</dbReference>
<dbReference type="EC" id="1.21.98.4" evidence="8"/>
<dbReference type="GO" id="GO:0016491">
    <property type="term" value="F:oxidoreductase activity"/>
    <property type="evidence" value="ECO:0007669"/>
    <property type="project" value="UniProtKB-KW"/>
</dbReference>
<evidence type="ECO:0000259" key="9">
    <source>
        <dbReference type="PROSITE" id="PS51918"/>
    </source>
</evidence>